<protein>
    <recommendedName>
        <fullName evidence="4">Type II secretion system protein</fullName>
    </recommendedName>
</protein>
<keyword evidence="3" id="KW-1185">Reference proteome</keyword>
<dbReference type="AlphaFoldDB" id="A0A6N9HMV5"/>
<reference evidence="2 3" key="1">
    <citation type="submission" date="2019-12" db="EMBL/GenBank/DDBJ databases">
        <title>Novel species isolated from a subtropical stream in China.</title>
        <authorList>
            <person name="Lu H."/>
        </authorList>
    </citation>
    <scope>NUCLEOTIDE SEQUENCE [LARGE SCALE GENOMIC DNA]</scope>
    <source>
        <strain evidence="2 3">DS3</strain>
    </source>
</reference>
<feature type="region of interest" description="Disordered" evidence="1">
    <location>
        <begin position="65"/>
        <end position="90"/>
    </location>
</feature>
<comment type="caution">
    <text evidence="2">The sequence shown here is derived from an EMBL/GenBank/DDBJ whole genome shotgun (WGS) entry which is preliminary data.</text>
</comment>
<dbReference type="Proteomes" id="UP000448575">
    <property type="component" value="Unassembled WGS sequence"/>
</dbReference>
<evidence type="ECO:0000313" key="2">
    <source>
        <dbReference type="EMBL" id="MYN04706.1"/>
    </source>
</evidence>
<accession>A0A6N9HMV5</accession>
<evidence type="ECO:0008006" key="4">
    <source>
        <dbReference type="Google" id="ProtNLM"/>
    </source>
</evidence>
<organism evidence="2 3">
    <name type="scientific">Pseudoduganella guangdongensis</name>
    <dbReference type="NCBI Taxonomy" id="2692179"/>
    <lineage>
        <taxon>Bacteria</taxon>
        <taxon>Pseudomonadati</taxon>
        <taxon>Pseudomonadota</taxon>
        <taxon>Betaproteobacteria</taxon>
        <taxon>Burkholderiales</taxon>
        <taxon>Oxalobacteraceae</taxon>
        <taxon>Telluria group</taxon>
        <taxon>Pseudoduganella</taxon>
    </lineage>
</organism>
<evidence type="ECO:0000256" key="1">
    <source>
        <dbReference type="SAM" id="MobiDB-lite"/>
    </source>
</evidence>
<proteinExistence type="predicted"/>
<dbReference type="RefSeq" id="WP_161027657.1">
    <property type="nucleotide sequence ID" value="NZ_WWCJ01000019.1"/>
</dbReference>
<gene>
    <name evidence="2" type="ORF">GTP41_21665</name>
</gene>
<sequence>MKPRVRQQGAALLAMLLVALVAFAAVLLSAFGSTGVERAREERTMALLAQASEALLGFAATHGRLPRPATAEPADLGGGERGGHERPDACASEADCTGMLPWRDLGLPAHDSWGRELRYSVTPAFTMAPLARTALVATKRVLARDADGALFFSAGQATCSLAAQCAPAIVFSRGSSDDPASQDQAGNLAASVDFMRRPRSRQPDAPGGTFDDLLATVPLHTLYERMAAARTLP</sequence>
<name>A0A6N9HMV5_9BURK</name>
<dbReference type="EMBL" id="WWCJ01000019">
    <property type="protein sequence ID" value="MYN04706.1"/>
    <property type="molecule type" value="Genomic_DNA"/>
</dbReference>
<evidence type="ECO:0000313" key="3">
    <source>
        <dbReference type="Proteomes" id="UP000448575"/>
    </source>
</evidence>